<evidence type="ECO:0000313" key="2">
    <source>
        <dbReference type="EMBL" id="PAB61309.1"/>
    </source>
</evidence>
<evidence type="ECO:0008006" key="4">
    <source>
        <dbReference type="Google" id="ProtNLM"/>
    </source>
</evidence>
<feature type="transmembrane region" description="Helical" evidence="1">
    <location>
        <begin position="40"/>
        <end position="60"/>
    </location>
</feature>
<keyword evidence="1" id="KW-1133">Transmembrane helix</keyword>
<evidence type="ECO:0000256" key="1">
    <source>
        <dbReference type="SAM" id="Phobius"/>
    </source>
</evidence>
<keyword evidence="1" id="KW-0472">Membrane</keyword>
<comment type="caution">
    <text evidence="2">The sequence shown here is derived from an EMBL/GenBank/DDBJ whole genome shotgun (WGS) entry which is preliminary data.</text>
</comment>
<dbReference type="EMBL" id="NIBG01000001">
    <property type="protein sequence ID" value="PAB61309.1"/>
    <property type="molecule type" value="Genomic_DNA"/>
</dbReference>
<feature type="transmembrane region" description="Helical" evidence="1">
    <location>
        <begin position="12"/>
        <end position="34"/>
    </location>
</feature>
<gene>
    <name evidence="2" type="ORF">CCE28_02435</name>
</gene>
<keyword evidence="3" id="KW-1185">Reference proteome</keyword>
<reference evidence="2 3" key="1">
    <citation type="submission" date="2017-06" db="EMBL/GenBank/DDBJ databases">
        <title>Draft genome sequence of anaerobic fermentative bacterium Anaeromicrobium sediminis DY2726D isolated from West Pacific Ocean sediments.</title>
        <authorList>
            <person name="Zeng X."/>
        </authorList>
    </citation>
    <scope>NUCLEOTIDE SEQUENCE [LARGE SCALE GENOMIC DNA]</scope>
    <source>
        <strain evidence="2 3">DY2726D</strain>
    </source>
</reference>
<accession>A0A267MNY1</accession>
<dbReference type="AlphaFoldDB" id="A0A267MNY1"/>
<protein>
    <recommendedName>
        <fullName evidence="4">Holin</fullName>
    </recommendedName>
</protein>
<sequence length="71" mass="8050">MLNNNKDLRGIVTIVMLAIFLLAIFVPILVAIFFKVDVTIPETFTQAIIQLATMVVTFYFTNKATKDKIQE</sequence>
<name>A0A267MNY1_9FIRM</name>
<keyword evidence="1" id="KW-0812">Transmembrane</keyword>
<dbReference type="RefSeq" id="WP_095130600.1">
    <property type="nucleotide sequence ID" value="NZ_NIBG01000001.1"/>
</dbReference>
<organism evidence="2 3">
    <name type="scientific">Anaeromicrobium sediminis</name>
    <dbReference type="NCBI Taxonomy" id="1478221"/>
    <lineage>
        <taxon>Bacteria</taxon>
        <taxon>Bacillati</taxon>
        <taxon>Bacillota</taxon>
        <taxon>Clostridia</taxon>
        <taxon>Peptostreptococcales</taxon>
        <taxon>Thermotaleaceae</taxon>
        <taxon>Anaeromicrobium</taxon>
    </lineage>
</organism>
<dbReference type="Proteomes" id="UP000216024">
    <property type="component" value="Unassembled WGS sequence"/>
</dbReference>
<proteinExistence type="predicted"/>
<evidence type="ECO:0000313" key="3">
    <source>
        <dbReference type="Proteomes" id="UP000216024"/>
    </source>
</evidence>